<sequence length="109" mass="11537">MPDEVRVTPEDLHMSAATVDVHADNVHARHFEADSRMDAAQPGLPMGSAAALTDAVGKWQADTSAIFGRMVDHSDVLRTGAAAYMRADDDGAAAIHRAEQPVSDVDLGL</sequence>
<evidence type="ECO:0000313" key="1">
    <source>
        <dbReference type="EMBL" id="BBY95647.1"/>
    </source>
</evidence>
<evidence type="ECO:0008006" key="3">
    <source>
        <dbReference type="Google" id="ProtNLM"/>
    </source>
</evidence>
<dbReference type="Proteomes" id="UP000465785">
    <property type="component" value="Chromosome"/>
</dbReference>
<reference evidence="1 2" key="1">
    <citation type="journal article" date="2019" name="Emerg. Microbes Infect.">
        <title>Comprehensive subspecies identification of 175 nontuberculous mycobacteria species based on 7547 genomic profiles.</title>
        <authorList>
            <person name="Matsumoto Y."/>
            <person name="Kinjo T."/>
            <person name="Motooka D."/>
            <person name="Nabeya D."/>
            <person name="Jung N."/>
            <person name="Uechi K."/>
            <person name="Horii T."/>
            <person name="Iida T."/>
            <person name="Fujita J."/>
            <person name="Nakamura S."/>
        </authorList>
    </citation>
    <scope>NUCLEOTIDE SEQUENCE [LARGE SCALE GENOMIC DNA]</scope>
    <source>
        <strain evidence="1 2">JCM 6399</strain>
    </source>
</reference>
<dbReference type="SUPFAM" id="SSF140453">
    <property type="entry name" value="EsxAB dimer-like"/>
    <property type="match status" value="1"/>
</dbReference>
<dbReference type="Gene3D" id="1.10.287.1060">
    <property type="entry name" value="ESAT-6-like"/>
    <property type="match status" value="1"/>
</dbReference>
<protein>
    <recommendedName>
        <fullName evidence="3">ESX-1 secretion-associated protein</fullName>
    </recommendedName>
</protein>
<proteinExistence type="predicted"/>
<dbReference type="EMBL" id="AP022601">
    <property type="protein sequence ID" value="BBY95647.1"/>
    <property type="molecule type" value="Genomic_DNA"/>
</dbReference>
<dbReference type="RefSeq" id="WP_163735034.1">
    <property type="nucleotide sequence ID" value="NZ_AP022601.1"/>
</dbReference>
<organism evidence="1 2">
    <name type="scientific">Mycobacterium gallinarum</name>
    <dbReference type="NCBI Taxonomy" id="39689"/>
    <lineage>
        <taxon>Bacteria</taxon>
        <taxon>Bacillati</taxon>
        <taxon>Actinomycetota</taxon>
        <taxon>Actinomycetes</taxon>
        <taxon>Mycobacteriales</taxon>
        <taxon>Mycobacteriaceae</taxon>
        <taxon>Mycobacterium</taxon>
    </lineage>
</organism>
<gene>
    <name evidence="1" type="ORF">MGALJ_53160</name>
</gene>
<dbReference type="KEGG" id="mgau:MGALJ_53160"/>
<name>A0A9W4B862_9MYCO</name>
<keyword evidence="2" id="KW-1185">Reference proteome</keyword>
<evidence type="ECO:0000313" key="2">
    <source>
        <dbReference type="Proteomes" id="UP000465785"/>
    </source>
</evidence>
<dbReference type="AlphaFoldDB" id="A0A9W4B862"/>
<dbReference type="InterPro" id="IPR036689">
    <property type="entry name" value="ESAT-6-like_sf"/>
</dbReference>
<accession>A0A9W4B862</accession>